<evidence type="ECO:0000256" key="6">
    <source>
        <dbReference type="ARBA" id="ARBA00022723"/>
    </source>
</evidence>
<dbReference type="AlphaFoldDB" id="A0AAW9EDZ5"/>
<evidence type="ECO:0000256" key="4">
    <source>
        <dbReference type="ARBA" id="ARBA00022617"/>
    </source>
</evidence>
<evidence type="ECO:0000313" key="15">
    <source>
        <dbReference type="EMBL" id="MDX7018139.1"/>
    </source>
</evidence>
<dbReference type="InterPro" id="IPR003816">
    <property type="entry name" value="Nitrate_red_gam"/>
</dbReference>
<proteinExistence type="predicted"/>
<evidence type="ECO:0000313" key="16">
    <source>
        <dbReference type="Proteomes" id="UP001279012"/>
    </source>
</evidence>
<keyword evidence="6" id="KW-0479">Metal-binding</keyword>
<comment type="subcellular location">
    <subcellularLocation>
        <location evidence="1">Cell membrane</location>
        <topology evidence="1">Multi-pass membrane protein</topology>
    </subcellularLocation>
</comment>
<dbReference type="PANTHER" id="PTHR30598:SF3">
    <property type="entry name" value="RESPIRATORY NITRATE REDUCTASE 1 GAMMA CHAIN"/>
    <property type="match status" value="1"/>
</dbReference>
<feature type="transmembrane region" description="Helical" evidence="13">
    <location>
        <begin position="15"/>
        <end position="36"/>
    </location>
</feature>
<evidence type="ECO:0000256" key="13">
    <source>
        <dbReference type="SAM" id="Phobius"/>
    </source>
</evidence>
<dbReference type="GO" id="GO:0020037">
    <property type="term" value="F:heme binding"/>
    <property type="evidence" value="ECO:0007669"/>
    <property type="project" value="TreeGrafter"/>
</dbReference>
<dbReference type="Gene3D" id="1.20.950.20">
    <property type="entry name" value="Transmembrane di-heme cytochromes, Chain C"/>
    <property type="match status" value="1"/>
</dbReference>
<organism evidence="15 16">
    <name type="scientific">Klebsiella aerogenes</name>
    <name type="common">Enterobacter aerogenes</name>
    <dbReference type="NCBI Taxonomy" id="548"/>
    <lineage>
        <taxon>Bacteria</taxon>
        <taxon>Pseudomonadati</taxon>
        <taxon>Pseudomonadota</taxon>
        <taxon>Gammaproteobacteria</taxon>
        <taxon>Enterobacterales</taxon>
        <taxon>Enterobacteriaceae</taxon>
        <taxon>Klebsiella/Raoultella group</taxon>
        <taxon>Klebsiella</taxon>
    </lineage>
</organism>
<feature type="transmembrane region" description="Helical" evidence="13">
    <location>
        <begin position="56"/>
        <end position="75"/>
    </location>
</feature>
<evidence type="ECO:0000259" key="14">
    <source>
        <dbReference type="Pfam" id="PF02665"/>
    </source>
</evidence>
<keyword evidence="4" id="KW-0349">Heme</keyword>
<dbReference type="InterPro" id="IPR023234">
    <property type="entry name" value="NarG-like_domain"/>
</dbReference>
<dbReference type="GO" id="GO:0009055">
    <property type="term" value="F:electron transfer activity"/>
    <property type="evidence" value="ECO:0007669"/>
    <property type="project" value="TreeGrafter"/>
</dbReference>
<evidence type="ECO:0000256" key="3">
    <source>
        <dbReference type="ARBA" id="ARBA00022475"/>
    </source>
</evidence>
<reference evidence="15" key="1">
    <citation type="submission" date="2023-11" db="EMBL/GenBank/DDBJ databases">
        <title>Detection of rare carbapenemases in Enterobacterales - comparison of two colorimetric and two CIM-based carbapenemase assays.</title>
        <authorList>
            <person name="Schaffarczyk L."/>
            <person name="Noster J."/>
            <person name="Stelzer Y."/>
            <person name="Sattler J."/>
            <person name="Gatermann S."/>
            <person name="Hamprecht A."/>
        </authorList>
    </citation>
    <scope>NUCLEOTIDE SEQUENCE</scope>
    <source>
        <strain evidence="15">CIM-Cont-037</strain>
    </source>
</reference>
<evidence type="ECO:0000256" key="12">
    <source>
        <dbReference type="ARBA" id="ARBA00023136"/>
    </source>
</evidence>
<evidence type="ECO:0000256" key="5">
    <source>
        <dbReference type="ARBA" id="ARBA00022692"/>
    </source>
</evidence>
<name>A0AAW9EDZ5_KLEAE</name>
<dbReference type="InterPro" id="IPR051936">
    <property type="entry name" value="Heme-iron_electron_transfer"/>
</dbReference>
<accession>A0AAW9EDZ5</accession>
<keyword evidence="7" id="KW-0249">Electron transport</keyword>
<dbReference type="GO" id="GO:0046872">
    <property type="term" value="F:metal ion binding"/>
    <property type="evidence" value="ECO:0007669"/>
    <property type="project" value="UniProtKB-KW"/>
</dbReference>
<sequence>HWMYQSFLPIEYKQIMAMVGGGTCGVLMLIGGIMLLKRRLTNARVRATSSFGDIMILTLLVVQVALGLLTIPFSAQHMDGSEMMKLVAWAQAIVTFHG</sequence>
<dbReference type="SUPFAM" id="SSF103501">
    <property type="entry name" value="Respiratory nitrate reductase 1 gamma chain"/>
    <property type="match status" value="1"/>
</dbReference>
<keyword evidence="11" id="KW-0534">Nitrate assimilation</keyword>
<feature type="domain" description="NarG-like" evidence="14">
    <location>
        <begin position="8"/>
        <end position="97"/>
    </location>
</feature>
<keyword evidence="9" id="KW-0560">Oxidoreductase</keyword>
<dbReference type="Proteomes" id="UP001279012">
    <property type="component" value="Unassembled WGS sequence"/>
</dbReference>
<evidence type="ECO:0000256" key="1">
    <source>
        <dbReference type="ARBA" id="ARBA00004651"/>
    </source>
</evidence>
<dbReference type="EMBL" id="JAWZZT010000568">
    <property type="protein sequence ID" value="MDX7018139.1"/>
    <property type="molecule type" value="Genomic_DNA"/>
</dbReference>
<keyword evidence="8 13" id="KW-1133">Transmembrane helix</keyword>
<dbReference type="PANTHER" id="PTHR30598">
    <property type="entry name" value="NITRATE REDUCTASE PRIVATE CHAPERONE, REDOX ENZYME MATURATION PROTEIN REMP FAMILY"/>
    <property type="match status" value="1"/>
</dbReference>
<keyword evidence="10" id="KW-0408">Iron</keyword>
<dbReference type="InterPro" id="IPR036197">
    <property type="entry name" value="NarG-like_sf"/>
</dbReference>
<comment type="caution">
    <text evidence="15">The sequence shown here is derived from an EMBL/GenBank/DDBJ whole genome shotgun (WGS) entry which is preliminary data.</text>
</comment>
<keyword evidence="5 13" id="KW-0812">Transmembrane</keyword>
<dbReference type="GO" id="GO:0009325">
    <property type="term" value="C:nitrate reductase complex"/>
    <property type="evidence" value="ECO:0007669"/>
    <property type="project" value="InterPro"/>
</dbReference>
<protein>
    <submittedName>
        <fullName evidence="15">Respiratory nitrate reductase subunit gamma</fullName>
    </submittedName>
</protein>
<gene>
    <name evidence="15" type="primary">narI</name>
    <name evidence="15" type="ORF">SJ059_27330</name>
</gene>
<evidence type="ECO:0000256" key="2">
    <source>
        <dbReference type="ARBA" id="ARBA00022448"/>
    </source>
</evidence>
<keyword evidence="2" id="KW-0813">Transport</keyword>
<dbReference type="GO" id="GO:0005886">
    <property type="term" value="C:plasma membrane"/>
    <property type="evidence" value="ECO:0007669"/>
    <property type="project" value="UniProtKB-SubCell"/>
</dbReference>
<dbReference type="NCBIfam" id="TIGR00351">
    <property type="entry name" value="narI"/>
    <property type="match status" value="1"/>
</dbReference>
<dbReference type="GO" id="GO:0042128">
    <property type="term" value="P:nitrate assimilation"/>
    <property type="evidence" value="ECO:0007669"/>
    <property type="project" value="UniProtKB-KW"/>
</dbReference>
<evidence type="ECO:0000256" key="7">
    <source>
        <dbReference type="ARBA" id="ARBA00022982"/>
    </source>
</evidence>
<keyword evidence="12 13" id="KW-0472">Membrane</keyword>
<feature type="non-terminal residue" evidence="15">
    <location>
        <position position="1"/>
    </location>
</feature>
<keyword evidence="3" id="KW-1003">Cell membrane</keyword>
<feature type="non-terminal residue" evidence="15">
    <location>
        <position position="98"/>
    </location>
</feature>
<evidence type="ECO:0000256" key="8">
    <source>
        <dbReference type="ARBA" id="ARBA00022989"/>
    </source>
</evidence>
<dbReference type="GO" id="GO:0019645">
    <property type="term" value="P:anaerobic electron transport chain"/>
    <property type="evidence" value="ECO:0007669"/>
    <property type="project" value="TreeGrafter"/>
</dbReference>
<evidence type="ECO:0000256" key="9">
    <source>
        <dbReference type="ARBA" id="ARBA00023002"/>
    </source>
</evidence>
<evidence type="ECO:0000256" key="10">
    <source>
        <dbReference type="ARBA" id="ARBA00023004"/>
    </source>
</evidence>
<dbReference type="Pfam" id="PF02665">
    <property type="entry name" value="Nitrate_red_gam"/>
    <property type="match status" value="1"/>
</dbReference>
<dbReference type="GO" id="GO:0008940">
    <property type="term" value="F:nitrate reductase activity"/>
    <property type="evidence" value="ECO:0007669"/>
    <property type="project" value="InterPro"/>
</dbReference>
<evidence type="ECO:0000256" key="11">
    <source>
        <dbReference type="ARBA" id="ARBA00023063"/>
    </source>
</evidence>